<keyword evidence="1" id="KW-1133">Transmembrane helix</keyword>
<feature type="transmembrane region" description="Helical" evidence="1">
    <location>
        <begin position="38"/>
        <end position="59"/>
    </location>
</feature>
<comment type="caution">
    <text evidence="2">The sequence shown here is derived from an EMBL/GenBank/DDBJ whole genome shotgun (WGS) entry which is preliminary data.</text>
</comment>
<dbReference type="EMBL" id="SUYD01000010">
    <property type="protein sequence ID" value="MBE6266627.1"/>
    <property type="molecule type" value="Genomic_DNA"/>
</dbReference>
<feature type="transmembrane region" description="Helical" evidence="1">
    <location>
        <begin position="12"/>
        <end position="32"/>
    </location>
</feature>
<keyword evidence="1" id="KW-0812">Transmembrane</keyword>
<sequence>MMNELVTTVIAILKKGNLIITLLSFAVAILVYKRYEDWLWTIFSLCITYPILCGIYNLMQVYFYNRRVKSEIDYYAKEQRFRNDERTRKEVERIRGIYYSLPDNLRHSLMQLCSIPKPDGVSDYTRILDVFDAEHRMINSACQQVSCYHYDLLEFESSINSTIVHIDPTLFWVINDEKRKKENSHGNRGSSTSA</sequence>
<evidence type="ECO:0000313" key="2">
    <source>
        <dbReference type="EMBL" id="MBE6266627.1"/>
    </source>
</evidence>
<evidence type="ECO:0000256" key="1">
    <source>
        <dbReference type="SAM" id="Phobius"/>
    </source>
</evidence>
<evidence type="ECO:0000313" key="3">
    <source>
        <dbReference type="Proteomes" id="UP000763088"/>
    </source>
</evidence>
<dbReference type="AlphaFoldDB" id="A0A928GH27"/>
<gene>
    <name evidence="2" type="ORF">E7102_09170</name>
</gene>
<keyword evidence="1" id="KW-0472">Membrane</keyword>
<reference evidence="2" key="1">
    <citation type="submission" date="2019-04" db="EMBL/GenBank/DDBJ databases">
        <title>Evolution of Biomass-Degrading Anaerobic Consortia Revealed by Metagenomics.</title>
        <authorList>
            <person name="Peng X."/>
        </authorList>
    </citation>
    <scope>NUCLEOTIDE SEQUENCE</scope>
    <source>
        <strain evidence="2">SIG141</strain>
    </source>
</reference>
<proteinExistence type="predicted"/>
<protein>
    <submittedName>
        <fullName evidence="2">Uncharacterized protein</fullName>
    </submittedName>
</protein>
<accession>A0A928GH27</accession>
<name>A0A928GH27_XYLRU</name>
<dbReference type="Proteomes" id="UP000763088">
    <property type="component" value="Unassembled WGS sequence"/>
</dbReference>
<organism evidence="2 3">
    <name type="scientific">Xylanibacter ruminicola</name>
    <name type="common">Prevotella ruminicola</name>
    <dbReference type="NCBI Taxonomy" id="839"/>
    <lineage>
        <taxon>Bacteria</taxon>
        <taxon>Pseudomonadati</taxon>
        <taxon>Bacteroidota</taxon>
        <taxon>Bacteroidia</taxon>
        <taxon>Bacteroidales</taxon>
        <taxon>Prevotellaceae</taxon>
        <taxon>Xylanibacter</taxon>
    </lineage>
</organism>